<feature type="non-terminal residue" evidence="1">
    <location>
        <position position="1"/>
    </location>
</feature>
<dbReference type="Proteomes" id="UP001432322">
    <property type="component" value="Unassembled WGS sequence"/>
</dbReference>
<dbReference type="AlphaFoldDB" id="A0AAV5WI33"/>
<name>A0AAV5WI33_9BILA</name>
<proteinExistence type="predicted"/>
<feature type="non-terminal residue" evidence="1">
    <location>
        <position position="129"/>
    </location>
</feature>
<dbReference type="EMBL" id="BTSY01000005">
    <property type="protein sequence ID" value="GMT30235.1"/>
    <property type="molecule type" value="Genomic_DNA"/>
</dbReference>
<accession>A0AAV5WI33</accession>
<keyword evidence="2" id="KW-1185">Reference proteome</keyword>
<comment type="caution">
    <text evidence="1">The sequence shown here is derived from an EMBL/GenBank/DDBJ whole genome shotgun (WGS) entry which is preliminary data.</text>
</comment>
<organism evidence="1 2">
    <name type="scientific">Pristionchus fissidentatus</name>
    <dbReference type="NCBI Taxonomy" id="1538716"/>
    <lineage>
        <taxon>Eukaryota</taxon>
        <taxon>Metazoa</taxon>
        <taxon>Ecdysozoa</taxon>
        <taxon>Nematoda</taxon>
        <taxon>Chromadorea</taxon>
        <taxon>Rhabditida</taxon>
        <taxon>Rhabditina</taxon>
        <taxon>Diplogasteromorpha</taxon>
        <taxon>Diplogasteroidea</taxon>
        <taxon>Neodiplogasteridae</taxon>
        <taxon>Pristionchus</taxon>
    </lineage>
</organism>
<protein>
    <recommendedName>
        <fullName evidence="3">B box-type domain-containing protein</fullName>
    </recommendedName>
</protein>
<evidence type="ECO:0000313" key="1">
    <source>
        <dbReference type="EMBL" id="GMT30235.1"/>
    </source>
</evidence>
<sequence>DVVRKGVVSDLQTILSHFTIDFIRRKIAVYAQAEKTGCIDHVDPKVVQCPCGEKICLTCVKGLHAEHFQYANLCAVDAKMSEQMKQIKLLRQYLLEERRESAGRKSEIENSISVAKNEISFQCSLIIAQ</sequence>
<reference evidence="1" key="1">
    <citation type="submission" date="2023-10" db="EMBL/GenBank/DDBJ databases">
        <title>Genome assembly of Pristionchus species.</title>
        <authorList>
            <person name="Yoshida K."/>
            <person name="Sommer R.J."/>
        </authorList>
    </citation>
    <scope>NUCLEOTIDE SEQUENCE</scope>
    <source>
        <strain evidence="1">RS5133</strain>
    </source>
</reference>
<gene>
    <name evidence="1" type="ORF">PFISCL1PPCAC_21532</name>
</gene>
<evidence type="ECO:0008006" key="3">
    <source>
        <dbReference type="Google" id="ProtNLM"/>
    </source>
</evidence>
<evidence type="ECO:0000313" key="2">
    <source>
        <dbReference type="Proteomes" id="UP001432322"/>
    </source>
</evidence>